<evidence type="ECO:0000313" key="1">
    <source>
        <dbReference type="EMBL" id="MEJ8823357.1"/>
    </source>
</evidence>
<dbReference type="InterPro" id="IPR023198">
    <property type="entry name" value="PGP-like_dom2"/>
</dbReference>
<dbReference type="EMBL" id="JBBKZV010000007">
    <property type="protein sequence ID" value="MEJ8823357.1"/>
    <property type="molecule type" value="Genomic_DNA"/>
</dbReference>
<dbReference type="SFLD" id="SFLDG01135">
    <property type="entry name" value="C1.5.6:_HAD__Beta-PGM__Phospha"/>
    <property type="match status" value="1"/>
</dbReference>
<dbReference type="PANTHER" id="PTHR42896:SF2">
    <property type="entry name" value="CBBY-LIKE PROTEIN"/>
    <property type="match status" value="1"/>
</dbReference>
<protein>
    <submittedName>
        <fullName evidence="1">HAD-IA family hydrolase</fullName>
    </submittedName>
</protein>
<evidence type="ECO:0000313" key="2">
    <source>
        <dbReference type="Proteomes" id="UP001363010"/>
    </source>
</evidence>
<dbReference type="InterPro" id="IPR006439">
    <property type="entry name" value="HAD-SF_hydro_IA"/>
</dbReference>
<keyword evidence="1" id="KW-0378">Hydrolase</keyword>
<keyword evidence="2" id="KW-1185">Reference proteome</keyword>
<proteinExistence type="predicted"/>
<dbReference type="Gene3D" id="1.10.150.240">
    <property type="entry name" value="Putative phosphatase, domain 2"/>
    <property type="match status" value="1"/>
</dbReference>
<gene>
    <name evidence="1" type="ORF">WKW80_15160</name>
</gene>
<dbReference type="Pfam" id="PF00702">
    <property type="entry name" value="Hydrolase"/>
    <property type="match status" value="1"/>
</dbReference>
<dbReference type="SFLD" id="SFLDG01129">
    <property type="entry name" value="C1.5:_HAD__Beta-PGM__Phosphata"/>
    <property type="match status" value="1"/>
</dbReference>
<dbReference type="InterPro" id="IPR023214">
    <property type="entry name" value="HAD_sf"/>
</dbReference>
<organism evidence="1 2">
    <name type="scientific">Variovorax humicola</name>
    <dbReference type="NCBI Taxonomy" id="1769758"/>
    <lineage>
        <taxon>Bacteria</taxon>
        <taxon>Pseudomonadati</taxon>
        <taxon>Pseudomonadota</taxon>
        <taxon>Betaproteobacteria</taxon>
        <taxon>Burkholderiales</taxon>
        <taxon>Comamonadaceae</taxon>
        <taxon>Variovorax</taxon>
    </lineage>
</organism>
<dbReference type="NCBIfam" id="TIGR01509">
    <property type="entry name" value="HAD-SF-IA-v3"/>
    <property type="match status" value="1"/>
</dbReference>
<dbReference type="RefSeq" id="WP_340364390.1">
    <property type="nucleotide sequence ID" value="NZ_JBBKZV010000007.1"/>
</dbReference>
<dbReference type="GO" id="GO:0016787">
    <property type="term" value="F:hydrolase activity"/>
    <property type="evidence" value="ECO:0007669"/>
    <property type="project" value="UniProtKB-KW"/>
</dbReference>
<name>A0ABU8W1U4_9BURK</name>
<accession>A0ABU8W1U4</accession>
<dbReference type="PANTHER" id="PTHR42896">
    <property type="entry name" value="XYLULOSE-1,5-BISPHOSPHATE (XUBP) PHOSPHATASE"/>
    <property type="match status" value="1"/>
</dbReference>
<dbReference type="InterPro" id="IPR036412">
    <property type="entry name" value="HAD-like_sf"/>
</dbReference>
<comment type="caution">
    <text evidence="1">The sequence shown here is derived from an EMBL/GenBank/DDBJ whole genome shotgun (WGS) entry which is preliminary data.</text>
</comment>
<dbReference type="InterPro" id="IPR044999">
    <property type="entry name" value="CbbY-like"/>
</dbReference>
<sequence>MTTPPLRALIFDVDGTLADTEHAHRAAFNEAFSEAGLEWHWDEPLYTRLLEVSGGKERIAHYWKEVRGDVKSIDAGALADTVQHIHDHKTAAYERMVHEGAVQLRPGVLRLIESAFRAGMRLAIATTTSPVNIAALLRSAMGPDWSSFFQVIEDASTAPHKKPHPQVYLQTLQRLQLPPFECMAFEDSANGLKAARAARLATVITPNSFTARHDFTGALRVVSSLRGTTIADLQDWHGTSQAKPNP</sequence>
<dbReference type="PRINTS" id="PR00413">
    <property type="entry name" value="HADHALOGNASE"/>
</dbReference>
<dbReference type="SFLD" id="SFLDF00035">
    <property type="entry name" value="phosphoglycolate_phosphatase"/>
    <property type="match status" value="1"/>
</dbReference>
<dbReference type="Proteomes" id="UP001363010">
    <property type="component" value="Unassembled WGS sequence"/>
</dbReference>
<reference evidence="1 2" key="1">
    <citation type="submission" date="2024-03" db="EMBL/GenBank/DDBJ databases">
        <title>Novel species of the genus Variovorax.</title>
        <authorList>
            <person name="Liu Q."/>
            <person name="Xin Y.-H."/>
        </authorList>
    </citation>
    <scope>NUCLEOTIDE SEQUENCE [LARGE SCALE GENOMIC DNA]</scope>
    <source>
        <strain evidence="1 2">KACC 18501</strain>
    </source>
</reference>
<dbReference type="Gene3D" id="3.40.50.1000">
    <property type="entry name" value="HAD superfamily/HAD-like"/>
    <property type="match status" value="1"/>
</dbReference>
<dbReference type="SFLD" id="SFLDS00003">
    <property type="entry name" value="Haloacid_Dehalogenase"/>
    <property type="match status" value="1"/>
</dbReference>
<dbReference type="SUPFAM" id="SSF56784">
    <property type="entry name" value="HAD-like"/>
    <property type="match status" value="1"/>
</dbReference>